<dbReference type="Proteomes" id="UP001328107">
    <property type="component" value="Unassembled WGS sequence"/>
</dbReference>
<accession>A0AAN5CTE3</accession>
<feature type="non-terminal residue" evidence="1">
    <location>
        <position position="1"/>
    </location>
</feature>
<reference evidence="2" key="1">
    <citation type="submission" date="2022-10" db="EMBL/GenBank/DDBJ databases">
        <title>Genome assembly of Pristionchus species.</title>
        <authorList>
            <person name="Yoshida K."/>
            <person name="Sommer R.J."/>
        </authorList>
    </citation>
    <scope>NUCLEOTIDE SEQUENCE [LARGE SCALE GENOMIC DNA]</scope>
    <source>
        <strain evidence="2">RS5460</strain>
    </source>
</reference>
<feature type="non-terminal residue" evidence="1">
    <location>
        <position position="111"/>
    </location>
</feature>
<dbReference type="AlphaFoldDB" id="A0AAN5CTE3"/>
<keyword evidence="2" id="KW-1185">Reference proteome</keyword>
<comment type="caution">
    <text evidence="1">The sequence shown here is derived from an EMBL/GenBank/DDBJ whole genome shotgun (WGS) entry which is preliminary data.</text>
</comment>
<evidence type="ECO:0000313" key="2">
    <source>
        <dbReference type="Proteomes" id="UP001328107"/>
    </source>
</evidence>
<dbReference type="EMBL" id="BTRK01000004">
    <property type="protein sequence ID" value="GMR50004.1"/>
    <property type="molecule type" value="Genomic_DNA"/>
</dbReference>
<evidence type="ECO:0000313" key="1">
    <source>
        <dbReference type="EMBL" id="GMR50004.1"/>
    </source>
</evidence>
<name>A0AAN5CTE3_9BILA</name>
<gene>
    <name evidence="1" type="ORF">PMAYCL1PPCAC_20199</name>
</gene>
<sequence>AELLRVLHDHHVVISCPPGRLATFSSDHEEYDVLTAGEFAIRMNRIVVHALVPTHFIKRVEVVELLGEIGEGLARKKCVSTGLKTVQGRVDQPSWRSPIQPFPGCNCRQLK</sequence>
<proteinExistence type="predicted"/>
<organism evidence="1 2">
    <name type="scientific">Pristionchus mayeri</name>
    <dbReference type="NCBI Taxonomy" id="1317129"/>
    <lineage>
        <taxon>Eukaryota</taxon>
        <taxon>Metazoa</taxon>
        <taxon>Ecdysozoa</taxon>
        <taxon>Nematoda</taxon>
        <taxon>Chromadorea</taxon>
        <taxon>Rhabditida</taxon>
        <taxon>Rhabditina</taxon>
        <taxon>Diplogasteromorpha</taxon>
        <taxon>Diplogasteroidea</taxon>
        <taxon>Neodiplogasteridae</taxon>
        <taxon>Pristionchus</taxon>
    </lineage>
</organism>
<protein>
    <submittedName>
        <fullName evidence="1">Uncharacterized protein</fullName>
    </submittedName>
</protein>